<reference evidence="1" key="1">
    <citation type="submission" date="2023-07" db="EMBL/GenBank/DDBJ databases">
        <title>Black Yeasts Isolated from many extreme environments.</title>
        <authorList>
            <person name="Coleine C."/>
            <person name="Stajich J.E."/>
            <person name="Selbmann L."/>
        </authorList>
    </citation>
    <scope>NUCLEOTIDE SEQUENCE</scope>
    <source>
        <strain evidence="1">CCFEE 5714</strain>
    </source>
</reference>
<name>A0ACC3MQ57_9PEZI</name>
<sequence length="877" mass="98230">MAVLLAPARLNLRAPLTTVDELNLDPENRREDDAFWELHDDSIATLRHDYLHSLILGERWASGEESAHCRLDGTGKDEVFRVSLPETIAAPGVCVRAQRSLLEPFVFDTRRMATTMDNENVVTETAPSSPPDLSYSKSSKSSSSSVRSDSSDEATSTEKLSQYDGVRIDERHSIEDSNLKPESRPTLKRPPPRSKTMEDVGKRVISPPMRMKEERYPSLKHAVNGVLRDQSLNLPQGRGMRRGFTSPSSPSIITHGGQKMSSRSPSPSKAHMRNGFVTSPQMLPSSTPRLSADARSPTSLSSSGQFARRKSWQPGRKSVRELEAECDDADEEVPDEAVLENVPISPLPGQFRMSPRSSRSATPSPQRRPPHPTLPRIPSHTNLHSANVPKNAKRPSAPTILPNGQYGSPRSPRHPRPPLLHHSNTMPAFPGEPLSRKHRSKSWTEDLNEEARQISAALEEFSDRLSTEKHGSGTNSVANSPPRPSFSKQRSKTAIMDLPDAQKGNIMIDPLPVSKEKEAVLSRTRPSWLPPKDQKEEKRHVREWEAMMARAAESEKKRLLKEREDHENHIELTGNLARIWEQHVLPDWDVIIHEPRTRELWWRGVTVRSRGVVWQKAIGNELGLSDSSFDAALQRANDIEDKVTEMPAEERNESKEAAWLDAIARDVQVACPGLEDLDKRAPFQNSLRDVLKAYAMYRSDVGYIYGTHLIAGILCLHLRPVEAFVALANALNRPLPLAFLVHDVGGMARSYDLVLSTLKYKFTKLHDHLTCTATGLKPEEYLEPMFRCLFASHLPATHVSRIWDIFVFEGDKALVRAAVAALGKLEGSLYGSRDEILDILSWRNEKGWDVGSEEEFMKAVREAGKVDSKADVRPVYV</sequence>
<proteinExistence type="predicted"/>
<gene>
    <name evidence="1" type="ORF">LTR37_015634</name>
</gene>
<dbReference type="Proteomes" id="UP001281147">
    <property type="component" value="Unassembled WGS sequence"/>
</dbReference>
<evidence type="ECO:0000313" key="2">
    <source>
        <dbReference type="Proteomes" id="UP001281147"/>
    </source>
</evidence>
<evidence type="ECO:0000313" key="1">
    <source>
        <dbReference type="EMBL" id="KAK3701072.1"/>
    </source>
</evidence>
<accession>A0ACC3MQ57</accession>
<comment type="caution">
    <text evidence="1">The sequence shown here is derived from an EMBL/GenBank/DDBJ whole genome shotgun (WGS) entry which is preliminary data.</text>
</comment>
<keyword evidence="2" id="KW-1185">Reference proteome</keyword>
<organism evidence="1 2">
    <name type="scientific">Vermiconidia calcicola</name>
    <dbReference type="NCBI Taxonomy" id="1690605"/>
    <lineage>
        <taxon>Eukaryota</taxon>
        <taxon>Fungi</taxon>
        <taxon>Dikarya</taxon>
        <taxon>Ascomycota</taxon>
        <taxon>Pezizomycotina</taxon>
        <taxon>Dothideomycetes</taxon>
        <taxon>Dothideomycetidae</taxon>
        <taxon>Mycosphaerellales</taxon>
        <taxon>Extremaceae</taxon>
        <taxon>Vermiconidia</taxon>
    </lineage>
</organism>
<dbReference type="EMBL" id="JAUTXU010000177">
    <property type="protein sequence ID" value="KAK3701072.1"/>
    <property type="molecule type" value="Genomic_DNA"/>
</dbReference>
<protein>
    <submittedName>
        <fullName evidence="1">Uncharacterized protein</fullName>
    </submittedName>
</protein>